<feature type="binding site" evidence="8">
    <location>
        <position position="13"/>
    </location>
    <ligand>
        <name>Mg(2+)</name>
        <dbReference type="ChEBI" id="CHEBI:18420"/>
    </ligand>
</feature>
<dbReference type="SMART" id="SM00788">
    <property type="entry name" value="Adenylsucc_synt"/>
    <property type="match status" value="1"/>
</dbReference>
<dbReference type="InterPro" id="IPR042111">
    <property type="entry name" value="Adenylosuccinate_synth_dom3"/>
</dbReference>
<dbReference type="Proteomes" id="UP000095237">
    <property type="component" value="Unassembled WGS sequence"/>
</dbReference>
<feature type="binding site" description="in other chain" evidence="8">
    <location>
        <begin position="13"/>
        <end position="16"/>
    </location>
    <ligand>
        <name>IMP</name>
        <dbReference type="ChEBI" id="CHEBI:58053"/>
        <note>ligand shared between dimeric partners</note>
    </ligand>
</feature>
<evidence type="ECO:0000256" key="2">
    <source>
        <dbReference type="ARBA" id="ARBA00022598"/>
    </source>
</evidence>
<dbReference type="GO" id="GO:0004019">
    <property type="term" value="F:adenylosuccinate synthase activity"/>
    <property type="evidence" value="ECO:0007669"/>
    <property type="project" value="UniProtKB-UniRule"/>
</dbReference>
<dbReference type="InterPro" id="IPR001114">
    <property type="entry name" value="Adenylosuccinate_synthetase"/>
</dbReference>
<dbReference type="PROSITE" id="PS00513">
    <property type="entry name" value="ADENYLOSUCCIN_SYN_2"/>
    <property type="match status" value="1"/>
</dbReference>
<name>A0A1E5IK70_ENDTX</name>
<gene>
    <name evidence="8" type="primary">purA</name>
    <name evidence="11" type="ORF">ATZ36_01210</name>
</gene>
<dbReference type="InterPro" id="IPR018220">
    <property type="entry name" value="Adenylosuccin_syn_GTP-bd"/>
</dbReference>
<keyword evidence="8" id="KW-0963">Cytoplasm</keyword>
<feature type="binding site" evidence="8">
    <location>
        <position position="141"/>
    </location>
    <ligand>
        <name>IMP</name>
        <dbReference type="ChEBI" id="CHEBI:58053"/>
        <note>ligand shared between dimeric partners</note>
    </ligand>
</feature>
<evidence type="ECO:0000256" key="8">
    <source>
        <dbReference type="HAMAP-Rule" id="MF_00011"/>
    </source>
</evidence>
<dbReference type="UniPathway" id="UPA00075">
    <property type="reaction ID" value="UER00335"/>
</dbReference>
<dbReference type="PANTHER" id="PTHR11846">
    <property type="entry name" value="ADENYLOSUCCINATE SYNTHETASE"/>
    <property type="match status" value="1"/>
</dbReference>
<comment type="function">
    <text evidence="8">Plays an important role in the de novo pathway of purine nucleotide biosynthesis. Catalyzes the first committed step in the biosynthesis of AMP from IMP.</text>
</comment>
<organism evidence="11 12">
    <name type="scientific">Endomicrobium trichonymphae</name>
    <dbReference type="NCBI Taxonomy" id="1408204"/>
    <lineage>
        <taxon>Bacteria</taxon>
        <taxon>Pseudomonadati</taxon>
        <taxon>Elusimicrobiota</taxon>
        <taxon>Endomicrobiia</taxon>
        <taxon>Endomicrobiales</taxon>
        <taxon>Endomicrobiaceae</taxon>
        <taxon>Candidatus Endomicrobiellum</taxon>
    </lineage>
</organism>
<feature type="binding site" description="in other chain" evidence="8">
    <location>
        <position position="237"/>
    </location>
    <ligand>
        <name>IMP</name>
        <dbReference type="ChEBI" id="CHEBI:58053"/>
        <note>ligand shared between dimeric partners</note>
    </ligand>
</feature>
<keyword evidence="4 8" id="KW-0547">Nucleotide-binding</keyword>
<evidence type="ECO:0000256" key="7">
    <source>
        <dbReference type="ARBA" id="ARBA00023134"/>
    </source>
</evidence>
<feature type="binding site" evidence="8">
    <location>
        <begin position="329"/>
        <end position="331"/>
    </location>
    <ligand>
        <name>GTP</name>
        <dbReference type="ChEBI" id="CHEBI:37565"/>
    </ligand>
</feature>
<feature type="binding site" evidence="8">
    <location>
        <begin position="40"/>
        <end position="42"/>
    </location>
    <ligand>
        <name>GTP</name>
        <dbReference type="ChEBI" id="CHEBI:37565"/>
    </ligand>
</feature>
<evidence type="ECO:0000313" key="12">
    <source>
        <dbReference type="Proteomes" id="UP000095237"/>
    </source>
</evidence>
<feature type="active site" description="Proton acceptor" evidence="8">
    <location>
        <position position="13"/>
    </location>
</feature>
<dbReference type="HAMAP" id="MF_00011">
    <property type="entry name" value="Adenylosucc_synth"/>
    <property type="match status" value="1"/>
</dbReference>
<evidence type="ECO:0000256" key="9">
    <source>
        <dbReference type="PROSITE-ProRule" id="PRU10134"/>
    </source>
</evidence>
<keyword evidence="6 8" id="KW-0460">Magnesium</keyword>
<evidence type="ECO:0000256" key="4">
    <source>
        <dbReference type="ARBA" id="ARBA00022741"/>
    </source>
</evidence>
<feature type="binding site" evidence="8">
    <location>
        <begin position="297"/>
        <end position="303"/>
    </location>
    <ligand>
        <name>substrate</name>
    </ligand>
</feature>
<reference evidence="11 12" key="1">
    <citation type="submission" date="2015-11" db="EMBL/GenBank/DDBJ databases">
        <title>Evidence for parallel genomic evolution in an endosymbiosis of termite gut flagellates.</title>
        <authorList>
            <person name="Zheng H."/>
        </authorList>
    </citation>
    <scope>NUCLEOTIDE SEQUENCE [LARGE SCALE GENOMIC DNA]</scope>
    <source>
        <strain evidence="11 12">CET450</strain>
    </source>
</reference>
<dbReference type="PROSITE" id="PS01266">
    <property type="entry name" value="ADENYLOSUCCIN_SYN_1"/>
    <property type="match status" value="1"/>
</dbReference>
<keyword evidence="7 8" id="KW-0342">GTP-binding</keyword>
<comment type="cofactor">
    <cofactor evidence="8">
        <name>Mg(2+)</name>
        <dbReference type="ChEBI" id="CHEBI:18420"/>
    </cofactor>
    <text evidence="8">Binds 1 Mg(2+) ion per subunit.</text>
</comment>
<dbReference type="Gene3D" id="1.10.300.10">
    <property type="entry name" value="Adenylosuccinate Synthetase, subunit A, domain 2"/>
    <property type="match status" value="1"/>
</dbReference>
<comment type="subcellular location">
    <subcellularLocation>
        <location evidence="8">Cytoplasm</location>
    </subcellularLocation>
</comment>
<dbReference type="GO" id="GO:0046040">
    <property type="term" value="P:IMP metabolic process"/>
    <property type="evidence" value="ECO:0007669"/>
    <property type="project" value="TreeGrafter"/>
</dbReference>
<evidence type="ECO:0000256" key="6">
    <source>
        <dbReference type="ARBA" id="ARBA00022842"/>
    </source>
</evidence>
<feature type="binding site" description="in other chain" evidence="8">
    <location>
        <position position="222"/>
    </location>
    <ligand>
        <name>IMP</name>
        <dbReference type="ChEBI" id="CHEBI:58053"/>
        <note>ligand shared between dimeric partners</note>
    </ligand>
</feature>
<dbReference type="FunFam" id="1.10.300.10:FF:000001">
    <property type="entry name" value="Adenylosuccinate synthetase"/>
    <property type="match status" value="1"/>
</dbReference>
<sequence length="429" mass="48092">MSTLVVLGMQWGDEGKGKVVHYLAKQADYIVRYQGGNNAGHTLIYENKPFILHLIPSGILFPDKYCLITNGVVVDLKALKEEIGILDKNNISVEKRFFISGQAHIILPYHKLIDGILEEENVKIGTTRRGIGPAYADKVKRIGIRVVDYLEKDVFEDLLEKNLIEKAPILKNSGIDIANLKEGILKDREELSIFLEPFVADTSIMIESAIRKNKKVLFESAQGTMLDLDFGTYPFVTSSNPIAGGVCPGAGVGPTKIDNVLGVVKAYTTRVGEGPFTVELFDEMGKFLREKGAEYGATTGRPRRCGWFDAVVVRHSVRLSGIKHLILTKLDCVEDIDKIKICVAYKYKDKLYKEFPASRTVQRYAEPVYEEMPGFKGKVNGIMDFEKLPLNAQKYVKRLEQLVGASIDLISLGRKREETIEVRKGVKWF</sequence>
<dbReference type="SUPFAM" id="SSF52540">
    <property type="entry name" value="P-loop containing nucleoside triphosphate hydrolases"/>
    <property type="match status" value="1"/>
</dbReference>
<dbReference type="GO" id="GO:0044208">
    <property type="term" value="P:'de novo' AMP biosynthetic process"/>
    <property type="evidence" value="ECO:0007669"/>
    <property type="project" value="UniProtKB-UniRule"/>
</dbReference>
<accession>A0A1E5IK70</accession>
<dbReference type="GO" id="GO:0005737">
    <property type="term" value="C:cytoplasm"/>
    <property type="evidence" value="ECO:0007669"/>
    <property type="project" value="UniProtKB-SubCell"/>
</dbReference>
<evidence type="ECO:0000256" key="10">
    <source>
        <dbReference type="RuleBase" id="RU000520"/>
    </source>
</evidence>
<comment type="caution">
    <text evidence="11">The sequence shown here is derived from an EMBL/GenBank/DDBJ whole genome shotgun (WGS) entry which is preliminary data.</text>
</comment>
<keyword evidence="5 8" id="KW-0658">Purine biosynthesis</keyword>
<keyword evidence="12" id="KW-1185">Reference proteome</keyword>
<dbReference type="Gene3D" id="3.40.440.10">
    <property type="entry name" value="Adenylosuccinate Synthetase, subunit A, domain 1"/>
    <property type="match status" value="1"/>
</dbReference>
<evidence type="ECO:0000256" key="1">
    <source>
        <dbReference type="ARBA" id="ARBA00011738"/>
    </source>
</evidence>
<dbReference type="InterPro" id="IPR033128">
    <property type="entry name" value="Adenylosuccin_syn_Lys_AS"/>
</dbReference>
<feature type="binding site" evidence="8">
    <location>
        <begin position="12"/>
        <end position="18"/>
    </location>
    <ligand>
        <name>GTP</name>
        <dbReference type="ChEBI" id="CHEBI:37565"/>
    </ligand>
</feature>
<dbReference type="InterPro" id="IPR042109">
    <property type="entry name" value="Adenylosuccinate_synth_dom1"/>
</dbReference>
<dbReference type="NCBIfam" id="NF002223">
    <property type="entry name" value="PRK01117.1"/>
    <property type="match status" value="1"/>
</dbReference>
<feature type="binding site" description="in other chain" evidence="8">
    <location>
        <position position="301"/>
    </location>
    <ligand>
        <name>IMP</name>
        <dbReference type="ChEBI" id="CHEBI:58053"/>
        <note>ligand shared between dimeric partners</note>
    </ligand>
</feature>
<proteinExistence type="inferred from homology"/>
<feature type="binding site" evidence="8">
    <location>
        <position position="303"/>
    </location>
    <ligand>
        <name>GTP</name>
        <dbReference type="ChEBI" id="CHEBI:37565"/>
    </ligand>
</feature>
<dbReference type="CDD" id="cd03108">
    <property type="entry name" value="AdSS"/>
    <property type="match status" value="1"/>
</dbReference>
<feature type="binding site" description="in other chain" evidence="8">
    <location>
        <position position="127"/>
    </location>
    <ligand>
        <name>IMP</name>
        <dbReference type="ChEBI" id="CHEBI:58053"/>
        <note>ligand shared between dimeric partners</note>
    </ligand>
</feature>
<comment type="pathway">
    <text evidence="8 10">Purine metabolism; AMP biosynthesis via de novo pathway; AMP from IMP: step 1/2.</text>
</comment>
<dbReference type="Gene3D" id="3.90.170.10">
    <property type="entry name" value="Adenylosuccinate Synthetase, subunit A, domain 3"/>
    <property type="match status" value="1"/>
</dbReference>
<evidence type="ECO:0000313" key="11">
    <source>
        <dbReference type="EMBL" id="OEG70348.1"/>
    </source>
</evidence>
<dbReference type="InterPro" id="IPR027417">
    <property type="entry name" value="P-loop_NTPase"/>
</dbReference>
<dbReference type="Pfam" id="PF00709">
    <property type="entry name" value="Adenylsucc_synt"/>
    <property type="match status" value="1"/>
</dbReference>
<comment type="subunit">
    <text evidence="1 8">Homodimer.</text>
</comment>
<dbReference type="EC" id="6.3.4.4" evidence="8 10"/>
<keyword evidence="2 8" id="KW-0436">Ligase</keyword>
<evidence type="ECO:0000256" key="5">
    <source>
        <dbReference type="ARBA" id="ARBA00022755"/>
    </source>
</evidence>
<protein>
    <recommendedName>
        <fullName evidence="8 10">Adenylosuccinate synthetase</fullName>
        <shortName evidence="8">AMPSase</shortName>
        <shortName evidence="8">AdSS</shortName>
        <ecNumber evidence="8 10">6.3.4.4</ecNumber>
    </recommendedName>
    <alternativeName>
        <fullName evidence="8">IMP--aspartate ligase</fullName>
    </alternativeName>
</protein>
<dbReference type="PANTHER" id="PTHR11846:SF0">
    <property type="entry name" value="ADENYLOSUCCINATE SYNTHETASE"/>
    <property type="match status" value="1"/>
</dbReference>
<feature type="active site" evidence="9">
    <location>
        <position position="138"/>
    </location>
</feature>
<dbReference type="GO" id="GO:0000287">
    <property type="term" value="F:magnesium ion binding"/>
    <property type="evidence" value="ECO:0007669"/>
    <property type="project" value="UniProtKB-UniRule"/>
</dbReference>
<comment type="catalytic activity">
    <reaction evidence="8 10">
        <text>IMP + L-aspartate + GTP = N(6)-(1,2-dicarboxyethyl)-AMP + GDP + phosphate + 2 H(+)</text>
        <dbReference type="Rhea" id="RHEA:15753"/>
        <dbReference type="ChEBI" id="CHEBI:15378"/>
        <dbReference type="ChEBI" id="CHEBI:29991"/>
        <dbReference type="ChEBI" id="CHEBI:37565"/>
        <dbReference type="ChEBI" id="CHEBI:43474"/>
        <dbReference type="ChEBI" id="CHEBI:57567"/>
        <dbReference type="ChEBI" id="CHEBI:58053"/>
        <dbReference type="ChEBI" id="CHEBI:58189"/>
        <dbReference type="EC" id="6.3.4.4"/>
    </reaction>
</comment>
<feature type="binding site" evidence="8">
    <location>
        <begin position="411"/>
        <end position="413"/>
    </location>
    <ligand>
        <name>GTP</name>
        <dbReference type="ChEBI" id="CHEBI:37565"/>
    </ligand>
</feature>
<dbReference type="EMBL" id="LNVX01000364">
    <property type="protein sequence ID" value="OEG70348.1"/>
    <property type="molecule type" value="Genomic_DNA"/>
</dbReference>
<feature type="binding site" evidence="8">
    <location>
        <position position="40"/>
    </location>
    <ligand>
        <name>Mg(2+)</name>
        <dbReference type="ChEBI" id="CHEBI:18420"/>
    </ligand>
</feature>
<feature type="active site" description="Proton donor" evidence="8">
    <location>
        <position position="41"/>
    </location>
</feature>
<dbReference type="AlphaFoldDB" id="A0A1E5IK70"/>
<comment type="similarity">
    <text evidence="8 10">Belongs to the adenylosuccinate synthetase family.</text>
</comment>
<dbReference type="InterPro" id="IPR042110">
    <property type="entry name" value="Adenylosuccinate_synth_dom2"/>
</dbReference>
<dbReference type="FunFam" id="3.90.170.10:FF:000001">
    <property type="entry name" value="Adenylosuccinate synthetase"/>
    <property type="match status" value="1"/>
</dbReference>
<dbReference type="NCBIfam" id="TIGR00184">
    <property type="entry name" value="purA"/>
    <property type="match status" value="1"/>
</dbReference>
<dbReference type="GO" id="GO:0005525">
    <property type="term" value="F:GTP binding"/>
    <property type="evidence" value="ECO:0007669"/>
    <property type="project" value="UniProtKB-UniRule"/>
</dbReference>
<keyword evidence="3 8" id="KW-0479">Metal-binding</keyword>
<evidence type="ECO:0000256" key="3">
    <source>
        <dbReference type="ARBA" id="ARBA00022723"/>
    </source>
</evidence>
<feature type="binding site" description="in other chain" evidence="8">
    <location>
        <begin position="38"/>
        <end position="41"/>
    </location>
    <ligand>
        <name>IMP</name>
        <dbReference type="ChEBI" id="CHEBI:58053"/>
        <note>ligand shared between dimeric partners</note>
    </ligand>
</feature>